<dbReference type="Gene3D" id="3.80.10.10">
    <property type="entry name" value="Ribonuclease Inhibitor"/>
    <property type="match status" value="1"/>
</dbReference>
<dbReference type="EMBL" id="ABEU02000002">
    <property type="protein sequence ID" value="PNR59771.1"/>
    <property type="molecule type" value="Genomic_DNA"/>
</dbReference>
<dbReference type="Proteomes" id="UP000006727">
    <property type="component" value="Chromosome 2"/>
</dbReference>
<reference evidence="1 3" key="1">
    <citation type="journal article" date="2008" name="Science">
        <title>The Physcomitrella genome reveals evolutionary insights into the conquest of land by plants.</title>
        <authorList>
            <person name="Rensing S."/>
            <person name="Lang D."/>
            <person name="Zimmer A."/>
            <person name="Terry A."/>
            <person name="Salamov A."/>
            <person name="Shapiro H."/>
            <person name="Nishiyama T."/>
            <person name="Perroud P.-F."/>
            <person name="Lindquist E."/>
            <person name="Kamisugi Y."/>
            <person name="Tanahashi T."/>
            <person name="Sakakibara K."/>
            <person name="Fujita T."/>
            <person name="Oishi K."/>
            <person name="Shin-I T."/>
            <person name="Kuroki Y."/>
            <person name="Toyoda A."/>
            <person name="Suzuki Y."/>
            <person name="Hashimoto A."/>
            <person name="Yamaguchi K."/>
            <person name="Sugano A."/>
            <person name="Kohara Y."/>
            <person name="Fujiyama A."/>
            <person name="Anterola A."/>
            <person name="Aoki S."/>
            <person name="Ashton N."/>
            <person name="Barbazuk W.B."/>
            <person name="Barker E."/>
            <person name="Bennetzen J."/>
            <person name="Bezanilla M."/>
            <person name="Blankenship R."/>
            <person name="Cho S.H."/>
            <person name="Dutcher S."/>
            <person name="Estelle M."/>
            <person name="Fawcett J.A."/>
            <person name="Gundlach H."/>
            <person name="Hanada K."/>
            <person name="Heyl A."/>
            <person name="Hicks K.A."/>
            <person name="Hugh J."/>
            <person name="Lohr M."/>
            <person name="Mayer K."/>
            <person name="Melkozernov A."/>
            <person name="Murata T."/>
            <person name="Nelson D."/>
            <person name="Pils B."/>
            <person name="Prigge M."/>
            <person name="Reiss B."/>
            <person name="Renner T."/>
            <person name="Rombauts S."/>
            <person name="Rushton P."/>
            <person name="Sanderfoot A."/>
            <person name="Schween G."/>
            <person name="Shiu S.-H."/>
            <person name="Stueber K."/>
            <person name="Theodoulou F.L."/>
            <person name="Tu H."/>
            <person name="Van de Peer Y."/>
            <person name="Verrier P.J."/>
            <person name="Waters E."/>
            <person name="Wood A."/>
            <person name="Yang L."/>
            <person name="Cove D."/>
            <person name="Cuming A."/>
            <person name="Hasebe M."/>
            <person name="Lucas S."/>
            <person name="Mishler D.B."/>
            <person name="Reski R."/>
            <person name="Grigoriev I."/>
            <person name="Quatrano R.S."/>
            <person name="Boore J.L."/>
        </authorList>
    </citation>
    <scope>NUCLEOTIDE SEQUENCE [LARGE SCALE GENOMIC DNA]</scope>
    <source>
        <strain evidence="2 3">cv. Gransden 2004</strain>
    </source>
</reference>
<evidence type="ECO:0000313" key="3">
    <source>
        <dbReference type="Proteomes" id="UP000006727"/>
    </source>
</evidence>
<gene>
    <name evidence="1" type="ORF">PHYPA_002563</name>
</gene>
<protein>
    <submittedName>
        <fullName evidence="1 2">Uncharacterized protein</fullName>
    </submittedName>
</protein>
<reference evidence="1 3" key="2">
    <citation type="journal article" date="2018" name="Plant J.">
        <title>The Physcomitrella patens chromosome-scale assembly reveals moss genome structure and evolution.</title>
        <authorList>
            <person name="Lang D."/>
            <person name="Ullrich K.K."/>
            <person name="Murat F."/>
            <person name="Fuchs J."/>
            <person name="Jenkins J."/>
            <person name="Haas F.B."/>
            <person name="Piednoel M."/>
            <person name="Gundlach H."/>
            <person name="Van Bel M."/>
            <person name="Meyberg R."/>
            <person name="Vives C."/>
            <person name="Morata J."/>
            <person name="Symeonidi A."/>
            <person name="Hiss M."/>
            <person name="Muchero W."/>
            <person name="Kamisugi Y."/>
            <person name="Saleh O."/>
            <person name="Blanc G."/>
            <person name="Decker E.L."/>
            <person name="van Gessel N."/>
            <person name="Grimwood J."/>
            <person name="Hayes R.D."/>
            <person name="Graham S.W."/>
            <person name="Gunter L.E."/>
            <person name="McDaniel S.F."/>
            <person name="Hoernstein S.N.W."/>
            <person name="Larsson A."/>
            <person name="Li F.W."/>
            <person name="Perroud P.F."/>
            <person name="Phillips J."/>
            <person name="Ranjan P."/>
            <person name="Rokshar D.S."/>
            <person name="Rothfels C.J."/>
            <person name="Schneider L."/>
            <person name="Shu S."/>
            <person name="Stevenson D.W."/>
            <person name="Thummler F."/>
            <person name="Tillich M."/>
            <person name="Villarreal Aguilar J.C."/>
            <person name="Widiez T."/>
            <person name="Wong G.K."/>
            <person name="Wymore A."/>
            <person name="Zhang Y."/>
            <person name="Zimmer A.D."/>
            <person name="Quatrano R.S."/>
            <person name="Mayer K.F.X."/>
            <person name="Goodstein D."/>
            <person name="Casacuberta J.M."/>
            <person name="Vandepoele K."/>
            <person name="Reski R."/>
            <person name="Cuming A.C."/>
            <person name="Tuskan G.A."/>
            <person name="Maumus F."/>
            <person name="Salse J."/>
            <person name="Schmutz J."/>
            <person name="Rensing S.A."/>
        </authorList>
    </citation>
    <scope>NUCLEOTIDE SEQUENCE [LARGE SCALE GENOMIC DNA]</scope>
    <source>
        <strain evidence="2 3">cv. Gransden 2004</strain>
    </source>
</reference>
<dbReference type="SUPFAM" id="SSF52058">
    <property type="entry name" value="L domain-like"/>
    <property type="match status" value="1"/>
</dbReference>
<name>A0A2K1L184_PHYPA</name>
<dbReference type="EnsemblPlants" id="Pp3c2_11920V3.1">
    <property type="protein sequence ID" value="Pp3c2_11920V3.1"/>
    <property type="gene ID" value="Pp3c2_11920"/>
</dbReference>
<dbReference type="Gramene" id="Pp3c2_11920V3.1">
    <property type="protein sequence ID" value="Pp3c2_11920V3.1"/>
    <property type="gene ID" value="Pp3c2_11920"/>
</dbReference>
<accession>A0A2K1L184</accession>
<organism evidence="1">
    <name type="scientific">Physcomitrium patens</name>
    <name type="common">Spreading-leaved earth moss</name>
    <name type="synonym">Physcomitrella patens</name>
    <dbReference type="NCBI Taxonomy" id="3218"/>
    <lineage>
        <taxon>Eukaryota</taxon>
        <taxon>Viridiplantae</taxon>
        <taxon>Streptophyta</taxon>
        <taxon>Embryophyta</taxon>
        <taxon>Bryophyta</taxon>
        <taxon>Bryophytina</taxon>
        <taxon>Bryopsida</taxon>
        <taxon>Funariidae</taxon>
        <taxon>Funariales</taxon>
        <taxon>Funariaceae</taxon>
        <taxon>Physcomitrium</taxon>
    </lineage>
</organism>
<dbReference type="PaxDb" id="3218-PP1S183_79V6.1"/>
<dbReference type="InterPro" id="IPR032675">
    <property type="entry name" value="LRR_dom_sf"/>
</dbReference>
<keyword evidence="3" id="KW-1185">Reference proteome</keyword>
<sequence length="76" mass="8306">MHSELADASIPGTLQPGIKDLIRLVTLDLSGNKLVNRFPTHFNTEGTLQSFKIGRNILDGDIAMNSSEILTQLLTL</sequence>
<evidence type="ECO:0000313" key="2">
    <source>
        <dbReference type="EnsemblPlants" id="Pp3c2_11920V3.1"/>
    </source>
</evidence>
<reference evidence="2" key="3">
    <citation type="submission" date="2020-12" db="UniProtKB">
        <authorList>
            <consortium name="EnsemblPlants"/>
        </authorList>
    </citation>
    <scope>IDENTIFICATION</scope>
</reference>
<dbReference type="AlphaFoldDB" id="A0A2K1L184"/>
<dbReference type="InParanoid" id="A0A2K1L184"/>
<evidence type="ECO:0000313" key="1">
    <source>
        <dbReference type="EMBL" id="PNR59771.1"/>
    </source>
</evidence>
<proteinExistence type="predicted"/>